<dbReference type="PATRIC" id="fig|745776.4.peg.3553"/>
<name>H8H1Q4_DEIGI</name>
<proteinExistence type="predicted"/>
<sequence length="396" mass="41193">MKKTLLTALLALTLTATAHAQSAATTATAVVTVPGAQPMAMPLNVYLLPYGTIKISEGNYFISNYEGTGISVYLQSPTPLRIATLEEMVRYQAEWARLTSTTASAPMPVVSTPKATAAVTAPTAQPVAAVAPAAAQSLSMLTMPSGQPLSAASVTQPAAPMSMMAPLAATPMTMPTAQTTMPVQSTQPIQTAQPVQQQVAWTQPAPMVAAPASVPQTAMAPTWPQTQAAPAVNTMAFPQAAQAFAAPQAFPTAQTGMMPAVAATMAPTPIPTAQLQSAAPTNTYSPATTLVPNYLRLSFRGRGTTLTYSIGNNSSEATVRLDPQSVRIYQDGQIVPANLSVRDSTGDTTSGALSPRAMLVGTVSVVTRSTSPITLMWQATDAQGRTYPISYAWLPQ</sequence>
<keyword evidence="2" id="KW-0614">Plasmid</keyword>
<organism evidence="2 3">
    <name type="scientific">Deinococcus gobiensis (strain DSM 21396 / JCM 16679 / CGMCC 1.7299 / I-0)</name>
    <dbReference type="NCBI Taxonomy" id="745776"/>
    <lineage>
        <taxon>Bacteria</taxon>
        <taxon>Thermotogati</taxon>
        <taxon>Deinococcota</taxon>
        <taxon>Deinococci</taxon>
        <taxon>Deinococcales</taxon>
        <taxon>Deinococcaceae</taxon>
        <taxon>Deinococcus</taxon>
    </lineage>
</organism>
<protein>
    <submittedName>
        <fullName evidence="2">Uncharacterized protein</fullName>
    </submittedName>
</protein>
<evidence type="ECO:0000313" key="3">
    <source>
        <dbReference type="Proteomes" id="UP000007575"/>
    </source>
</evidence>
<evidence type="ECO:0000313" key="2">
    <source>
        <dbReference type="EMBL" id="AFD27451.1"/>
    </source>
</evidence>
<evidence type="ECO:0000256" key="1">
    <source>
        <dbReference type="SAM" id="SignalP"/>
    </source>
</evidence>
<geneLocation type="plasmid" evidence="2 3">
    <name>P2</name>
</geneLocation>
<dbReference type="EMBL" id="CP002193">
    <property type="protein sequence ID" value="AFD27451.1"/>
    <property type="molecule type" value="Genomic_DNA"/>
</dbReference>
<keyword evidence="3" id="KW-1185">Reference proteome</keyword>
<feature type="signal peptide" evidence="1">
    <location>
        <begin position="1"/>
        <end position="20"/>
    </location>
</feature>
<dbReference type="HOGENOM" id="CLU_695838_0_0_0"/>
<accession>H8H1Q4</accession>
<reference evidence="2 3" key="1">
    <citation type="journal article" date="2012" name="PLoS ONE">
        <title>Genome sequence and transcriptome analysis of the radioresistant bacterium Deinococcus gobiensis: insights into the extreme environmental adaptations.</title>
        <authorList>
            <person name="Yuan M."/>
            <person name="Chen M."/>
            <person name="Zhang W."/>
            <person name="Lu W."/>
            <person name="Wang J."/>
            <person name="Yang M."/>
            <person name="Zhao P."/>
            <person name="Tang R."/>
            <person name="Li X."/>
            <person name="Hao Y."/>
            <person name="Zhou Z."/>
            <person name="Zhan Y."/>
            <person name="Yu H."/>
            <person name="Teng C."/>
            <person name="Yan Y."/>
            <person name="Ping S."/>
            <person name="Wang Y."/>
            <person name="Lin M."/>
        </authorList>
    </citation>
    <scope>NUCLEOTIDE SEQUENCE [LARGE SCALE GENOMIC DNA]</scope>
    <source>
        <strain evidence="3">DSM 21396 / JCM 16679 / CGMCC 1.7299 / I-0</strain>
        <plasmid evidence="2">P2</plasmid>
    </source>
</reference>
<gene>
    <name evidence="2" type="ordered locus">DGo_PB0182</name>
</gene>
<dbReference type="KEGG" id="dgo:DGo_PB0182"/>
<dbReference type="RefSeq" id="WP_014686547.1">
    <property type="nucleotide sequence ID" value="NC_017791.1"/>
</dbReference>
<dbReference type="Proteomes" id="UP000007575">
    <property type="component" value="Plasmid P2"/>
</dbReference>
<feature type="chain" id="PRO_5003612143" evidence="1">
    <location>
        <begin position="21"/>
        <end position="396"/>
    </location>
</feature>
<dbReference type="OrthoDB" id="71285at2"/>
<dbReference type="AlphaFoldDB" id="H8H1Q4"/>
<keyword evidence="1" id="KW-0732">Signal</keyword>